<evidence type="ECO:0000259" key="1">
    <source>
        <dbReference type="PROSITE" id="PS50995"/>
    </source>
</evidence>
<accession>A0AAE3IWJ0</accession>
<comment type="caution">
    <text evidence="2">The sequence shown here is derived from an EMBL/GenBank/DDBJ whole genome shotgun (WGS) entry which is preliminary data.</text>
</comment>
<dbReference type="InterPro" id="IPR036388">
    <property type="entry name" value="WH-like_DNA-bd_sf"/>
</dbReference>
<keyword evidence="3" id="KW-1185">Reference proteome</keyword>
<dbReference type="Gene3D" id="1.10.10.10">
    <property type="entry name" value="Winged helix-like DNA-binding domain superfamily/Winged helix DNA-binding domain"/>
    <property type="match status" value="1"/>
</dbReference>
<dbReference type="PROSITE" id="PS50995">
    <property type="entry name" value="HTH_MARR_2"/>
    <property type="match status" value="1"/>
</dbReference>
<sequence>MTDLNLKEFLPYQLAVLSAKISQEFSEIYQDRFGITIPEWRILAHLSQQSEPLSVREIHKMVHMDKSKISRAAARLEKRGLINKLVSETDRRLVELSLTPDGRTMIDEITPLALEYEEAVLASLGDSPDSFRKAIADLLAARDAA</sequence>
<proteinExistence type="predicted"/>
<dbReference type="AlphaFoldDB" id="A0AAE3IWJ0"/>
<dbReference type="InterPro" id="IPR039422">
    <property type="entry name" value="MarR/SlyA-like"/>
</dbReference>
<organism evidence="2 3">
    <name type="scientific">Halocynthiibacter halioticoli</name>
    <dbReference type="NCBI Taxonomy" id="2986804"/>
    <lineage>
        <taxon>Bacteria</taxon>
        <taxon>Pseudomonadati</taxon>
        <taxon>Pseudomonadota</taxon>
        <taxon>Alphaproteobacteria</taxon>
        <taxon>Rhodobacterales</taxon>
        <taxon>Paracoccaceae</taxon>
        <taxon>Halocynthiibacter</taxon>
    </lineage>
</organism>
<dbReference type="Pfam" id="PF01047">
    <property type="entry name" value="MarR"/>
    <property type="match status" value="1"/>
</dbReference>
<dbReference type="PRINTS" id="PR00598">
    <property type="entry name" value="HTHMARR"/>
</dbReference>
<dbReference type="Proteomes" id="UP001208041">
    <property type="component" value="Unassembled WGS sequence"/>
</dbReference>
<dbReference type="GO" id="GO:0006950">
    <property type="term" value="P:response to stress"/>
    <property type="evidence" value="ECO:0007669"/>
    <property type="project" value="TreeGrafter"/>
</dbReference>
<evidence type="ECO:0000313" key="3">
    <source>
        <dbReference type="Proteomes" id="UP001208041"/>
    </source>
</evidence>
<dbReference type="RefSeq" id="WP_263951854.1">
    <property type="nucleotide sequence ID" value="NZ_JAOYFC010000001.1"/>
</dbReference>
<protein>
    <submittedName>
        <fullName evidence="2">MarR family transcriptional regulator</fullName>
    </submittedName>
</protein>
<dbReference type="GO" id="GO:0003700">
    <property type="term" value="F:DNA-binding transcription factor activity"/>
    <property type="evidence" value="ECO:0007669"/>
    <property type="project" value="InterPro"/>
</dbReference>
<dbReference type="InterPro" id="IPR000835">
    <property type="entry name" value="HTH_MarR-typ"/>
</dbReference>
<dbReference type="PANTHER" id="PTHR33164:SF57">
    <property type="entry name" value="MARR-FAMILY TRANSCRIPTIONAL REGULATOR"/>
    <property type="match status" value="1"/>
</dbReference>
<dbReference type="SUPFAM" id="SSF46785">
    <property type="entry name" value="Winged helix' DNA-binding domain"/>
    <property type="match status" value="1"/>
</dbReference>
<dbReference type="EMBL" id="JAOYFC010000001">
    <property type="protein sequence ID" value="MCV6823024.1"/>
    <property type="molecule type" value="Genomic_DNA"/>
</dbReference>
<name>A0AAE3IWJ0_9RHOB</name>
<evidence type="ECO:0000313" key="2">
    <source>
        <dbReference type="EMBL" id="MCV6823024.1"/>
    </source>
</evidence>
<gene>
    <name evidence="2" type="ORF">OH136_00530</name>
</gene>
<reference evidence="2" key="1">
    <citation type="submission" date="2022-10" db="EMBL/GenBank/DDBJ databases">
        <authorList>
            <person name="Yue Y."/>
        </authorList>
    </citation>
    <scope>NUCLEOTIDE SEQUENCE</scope>
    <source>
        <strain evidence="2">Z654</strain>
    </source>
</reference>
<feature type="domain" description="HTH marR-type" evidence="1">
    <location>
        <begin position="7"/>
        <end position="144"/>
    </location>
</feature>
<dbReference type="InterPro" id="IPR036390">
    <property type="entry name" value="WH_DNA-bd_sf"/>
</dbReference>
<dbReference type="SMART" id="SM00347">
    <property type="entry name" value="HTH_MARR"/>
    <property type="match status" value="1"/>
</dbReference>
<dbReference type="PANTHER" id="PTHR33164">
    <property type="entry name" value="TRANSCRIPTIONAL REGULATOR, MARR FAMILY"/>
    <property type="match status" value="1"/>
</dbReference>